<organism evidence="17 18">
    <name type="scientific">Rehmannia glutinosa</name>
    <name type="common">Chinese foxglove</name>
    <dbReference type="NCBI Taxonomy" id="99300"/>
    <lineage>
        <taxon>Eukaryota</taxon>
        <taxon>Viridiplantae</taxon>
        <taxon>Streptophyta</taxon>
        <taxon>Embryophyta</taxon>
        <taxon>Tracheophyta</taxon>
        <taxon>Spermatophyta</taxon>
        <taxon>Magnoliopsida</taxon>
        <taxon>eudicotyledons</taxon>
        <taxon>Gunneridae</taxon>
        <taxon>Pentapetalae</taxon>
        <taxon>asterids</taxon>
        <taxon>lamiids</taxon>
        <taxon>Lamiales</taxon>
        <taxon>Orobanchaceae</taxon>
        <taxon>Rehmannieae</taxon>
        <taxon>Rehmannia</taxon>
    </lineage>
</organism>
<dbReference type="InterPro" id="IPR000719">
    <property type="entry name" value="Prot_kinase_dom"/>
</dbReference>
<accession>A0ABR0UDP7</accession>
<evidence type="ECO:0000256" key="3">
    <source>
        <dbReference type="ARBA" id="ARBA00022527"/>
    </source>
</evidence>
<dbReference type="InterPro" id="IPR011009">
    <property type="entry name" value="Kinase-like_dom_sf"/>
</dbReference>
<evidence type="ECO:0000256" key="8">
    <source>
        <dbReference type="ARBA" id="ARBA00022840"/>
    </source>
</evidence>
<dbReference type="SMART" id="SM00108">
    <property type="entry name" value="B_lectin"/>
    <property type="match status" value="1"/>
</dbReference>
<keyword evidence="12" id="KW-0812">Transmembrane</keyword>
<evidence type="ECO:0000256" key="12">
    <source>
        <dbReference type="SAM" id="Phobius"/>
    </source>
</evidence>
<keyword evidence="12" id="KW-0472">Membrane</keyword>
<feature type="transmembrane region" description="Helical" evidence="12">
    <location>
        <begin position="439"/>
        <end position="462"/>
    </location>
</feature>
<feature type="domain" description="Protein kinase" evidence="14">
    <location>
        <begin position="493"/>
        <end position="779"/>
    </location>
</feature>
<dbReference type="InterPro" id="IPR036426">
    <property type="entry name" value="Bulb-type_lectin_dom_sf"/>
</dbReference>
<keyword evidence="18" id="KW-1185">Reference proteome</keyword>
<comment type="subcellular location">
    <subcellularLocation>
        <location evidence="1">Cell membrane</location>
        <topology evidence="1">Single-pass type I membrane protein</topology>
    </subcellularLocation>
</comment>
<sequence length="811" mass="91531">MASFLFTTIFCALIYLADFFMFSVGTDTLSANQTIADGQTLISQNQNFELGFFYPGTSGNRFLGIWYKDTPDVVVWVANRNDPIKDSDEVFFKVAENGSLVIIRDETIIWSSNSTGVTSNPILQLLNTGNLVLVDKTSDFLWQSFDYPGDTRLPGMRMVYNSNPGLEKHLTSWKSNENPSSGSFIYRIENQGLPEMVILRDGVKIYRSGTWNGVYINVPTFYNLVYKPGLVFDKDNKLISFYDSYNNSILTRLTIDQSGLLHRYTMNERKDGWNLVYTIPKDPCDDYGKCGPNGICRVDKVPICECMEGFAPKFKPDWDFQDWSGGCTRITPLSCPNGDGFLEVTGVKYPAMLGFWLNTSMSFSECRDECLRKCNCTAYAQPYINNGGSGCLMWFGDLIDTRVLPGADMNQNIYIRLPVSELESPSDPKNKKKNRPAKVVLISVASGILISVVLCVGVFVLARRKRQAAERKSEDLELPSFSFATIAAATNNFSEENIIGEGGFGPVYKGNLSSEEEIAVKRLSETSGQGFEEFKNEVILFAKLQHSNLVRLLGCCINGDERMLIYEYLHNKSLDYLIFDQNRRTMLTWPKRYDVIMGIARGMLYLHQDSRLKIIHRDLKTSNILLDETLNPKISDFGLARTFRGDQFMARTRRVVGTYGYMAPEYAIDGKFSVKSDVFSLGVVILEIVSGKKNRGFNHRDHHHSLLGHAWLLWKDNKALELMDECLNDSFIESQVKRCIQVGLLCIQKLAEDRPVMSSVLFMLGCEGAVLSEPKEPGFFMERSSVDVENVTPTSKDSIRGTITITELEPR</sequence>
<dbReference type="CDD" id="cd14066">
    <property type="entry name" value="STKc_IRAK"/>
    <property type="match status" value="1"/>
</dbReference>
<feature type="domain" description="Apple" evidence="16">
    <location>
        <begin position="335"/>
        <end position="418"/>
    </location>
</feature>
<evidence type="ECO:0000256" key="6">
    <source>
        <dbReference type="ARBA" id="ARBA00022741"/>
    </source>
</evidence>
<keyword evidence="2" id="KW-1003">Cell membrane</keyword>
<dbReference type="Proteomes" id="UP001318860">
    <property type="component" value="Unassembled WGS sequence"/>
</dbReference>
<dbReference type="PROSITE" id="PS50927">
    <property type="entry name" value="BULB_LECTIN"/>
    <property type="match status" value="1"/>
</dbReference>
<evidence type="ECO:0000313" key="18">
    <source>
        <dbReference type="Proteomes" id="UP001318860"/>
    </source>
</evidence>
<keyword evidence="4 11" id="KW-0808">Transferase</keyword>
<dbReference type="Gene3D" id="3.30.200.20">
    <property type="entry name" value="Phosphorylase Kinase, domain 1"/>
    <property type="match status" value="1"/>
</dbReference>
<dbReference type="InterPro" id="IPR001245">
    <property type="entry name" value="Ser-Thr/Tyr_kinase_cat_dom"/>
</dbReference>
<reference evidence="17 18" key="1">
    <citation type="journal article" date="2021" name="Comput. Struct. Biotechnol. J.">
        <title>De novo genome assembly of the potent medicinal plant Rehmannia glutinosa using nanopore technology.</title>
        <authorList>
            <person name="Ma L."/>
            <person name="Dong C."/>
            <person name="Song C."/>
            <person name="Wang X."/>
            <person name="Zheng X."/>
            <person name="Niu Y."/>
            <person name="Chen S."/>
            <person name="Feng W."/>
        </authorList>
    </citation>
    <scope>NUCLEOTIDE SEQUENCE [LARGE SCALE GENOMIC DNA]</scope>
    <source>
        <strain evidence="17">DH-2019</strain>
    </source>
</reference>
<comment type="caution">
    <text evidence="17">The sequence shown here is derived from an EMBL/GenBank/DDBJ whole genome shotgun (WGS) entry which is preliminary data.</text>
</comment>
<dbReference type="InterPro" id="IPR024171">
    <property type="entry name" value="SRK-like_kinase"/>
</dbReference>
<keyword evidence="6 11" id="KW-0547">Nucleotide-binding</keyword>
<dbReference type="SMART" id="SM00473">
    <property type="entry name" value="PAN_AP"/>
    <property type="match status" value="1"/>
</dbReference>
<evidence type="ECO:0000256" key="5">
    <source>
        <dbReference type="ARBA" id="ARBA00022729"/>
    </source>
</evidence>
<dbReference type="InterPro" id="IPR008271">
    <property type="entry name" value="Ser/Thr_kinase_AS"/>
</dbReference>
<dbReference type="Gene3D" id="1.10.510.10">
    <property type="entry name" value="Transferase(Phosphotransferase) domain 1"/>
    <property type="match status" value="1"/>
</dbReference>
<evidence type="ECO:0000256" key="10">
    <source>
        <dbReference type="ARBA" id="ARBA00023180"/>
    </source>
</evidence>
<dbReference type="EMBL" id="JABTTQ020003039">
    <property type="protein sequence ID" value="KAK6120650.1"/>
    <property type="molecule type" value="Genomic_DNA"/>
</dbReference>
<dbReference type="PROSITE" id="PS00108">
    <property type="entry name" value="PROTEIN_KINASE_ST"/>
    <property type="match status" value="1"/>
</dbReference>
<comment type="catalytic activity">
    <reaction evidence="11">
        <text>L-threonyl-[protein] + ATP = O-phospho-L-threonyl-[protein] + ADP + H(+)</text>
        <dbReference type="Rhea" id="RHEA:46608"/>
        <dbReference type="Rhea" id="RHEA-COMP:11060"/>
        <dbReference type="Rhea" id="RHEA-COMP:11605"/>
        <dbReference type="ChEBI" id="CHEBI:15378"/>
        <dbReference type="ChEBI" id="CHEBI:30013"/>
        <dbReference type="ChEBI" id="CHEBI:30616"/>
        <dbReference type="ChEBI" id="CHEBI:61977"/>
        <dbReference type="ChEBI" id="CHEBI:456216"/>
        <dbReference type="EC" id="2.7.11.1"/>
    </reaction>
</comment>
<feature type="domain" description="Bulb-type lectin" evidence="15">
    <location>
        <begin position="26"/>
        <end position="146"/>
    </location>
</feature>
<comment type="catalytic activity">
    <reaction evidence="11">
        <text>L-seryl-[protein] + ATP = O-phospho-L-seryl-[protein] + ADP + H(+)</text>
        <dbReference type="Rhea" id="RHEA:17989"/>
        <dbReference type="Rhea" id="RHEA-COMP:9863"/>
        <dbReference type="Rhea" id="RHEA-COMP:11604"/>
        <dbReference type="ChEBI" id="CHEBI:15378"/>
        <dbReference type="ChEBI" id="CHEBI:29999"/>
        <dbReference type="ChEBI" id="CHEBI:30616"/>
        <dbReference type="ChEBI" id="CHEBI:83421"/>
        <dbReference type="ChEBI" id="CHEBI:456216"/>
        <dbReference type="EC" id="2.7.11.1"/>
    </reaction>
</comment>
<proteinExistence type="inferred from homology"/>
<dbReference type="InterPro" id="IPR003609">
    <property type="entry name" value="Pan_app"/>
</dbReference>
<evidence type="ECO:0000256" key="2">
    <source>
        <dbReference type="ARBA" id="ARBA00022475"/>
    </source>
</evidence>
<dbReference type="Pfam" id="PF07714">
    <property type="entry name" value="PK_Tyr_Ser-Thr"/>
    <property type="match status" value="1"/>
</dbReference>
<dbReference type="Pfam" id="PF01453">
    <property type="entry name" value="B_lectin"/>
    <property type="match status" value="1"/>
</dbReference>
<evidence type="ECO:0000256" key="4">
    <source>
        <dbReference type="ARBA" id="ARBA00022679"/>
    </source>
</evidence>
<dbReference type="SUPFAM" id="SSF51110">
    <property type="entry name" value="alpha-D-mannose-specific plant lectins"/>
    <property type="match status" value="1"/>
</dbReference>
<dbReference type="Pfam" id="PF08276">
    <property type="entry name" value="PAN_2"/>
    <property type="match status" value="1"/>
</dbReference>
<feature type="signal peptide" evidence="13">
    <location>
        <begin position="1"/>
        <end position="25"/>
    </location>
</feature>
<evidence type="ECO:0000259" key="16">
    <source>
        <dbReference type="PROSITE" id="PS50948"/>
    </source>
</evidence>
<keyword evidence="12" id="KW-1133">Transmembrane helix</keyword>
<dbReference type="PANTHER" id="PTHR27002:SF214">
    <property type="entry name" value="RECEPTOR-LIKE SERINE_THREONINE-PROTEIN KINASE"/>
    <property type="match status" value="1"/>
</dbReference>
<keyword evidence="3 11" id="KW-0723">Serine/threonine-protein kinase</keyword>
<keyword evidence="9" id="KW-1015">Disulfide bond</keyword>
<comment type="similarity">
    <text evidence="11">Belongs to the protein kinase superfamily. Ser/Thr protein kinase family.</text>
</comment>
<keyword evidence="10" id="KW-0325">Glycoprotein</keyword>
<dbReference type="InterPro" id="IPR001480">
    <property type="entry name" value="Bulb-type_lectin_dom"/>
</dbReference>
<evidence type="ECO:0000313" key="17">
    <source>
        <dbReference type="EMBL" id="KAK6120650.1"/>
    </source>
</evidence>
<evidence type="ECO:0000259" key="14">
    <source>
        <dbReference type="PROSITE" id="PS50011"/>
    </source>
</evidence>
<evidence type="ECO:0000256" key="1">
    <source>
        <dbReference type="ARBA" id="ARBA00004251"/>
    </source>
</evidence>
<keyword evidence="8 11" id="KW-0067">ATP-binding</keyword>
<dbReference type="Pfam" id="PF00954">
    <property type="entry name" value="S_locus_glycop"/>
    <property type="match status" value="1"/>
</dbReference>
<dbReference type="InterPro" id="IPR000858">
    <property type="entry name" value="S_locus_glycoprot_dom"/>
</dbReference>
<feature type="chain" id="PRO_5045790051" description="Receptor-like serine/threonine-protein kinase" evidence="13">
    <location>
        <begin position="26"/>
        <end position="811"/>
    </location>
</feature>
<dbReference type="PROSITE" id="PS50011">
    <property type="entry name" value="PROTEIN_KINASE_DOM"/>
    <property type="match status" value="1"/>
</dbReference>
<dbReference type="PIRSF" id="PIRSF000641">
    <property type="entry name" value="SRK"/>
    <property type="match status" value="1"/>
</dbReference>
<keyword evidence="5 13" id="KW-0732">Signal</keyword>
<evidence type="ECO:0000256" key="7">
    <source>
        <dbReference type="ARBA" id="ARBA00022777"/>
    </source>
</evidence>
<dbReference type="PROSITE" id="PS50948">
    <property type="entry name" value="PAN"/>
    <property type="match status" value="1"/>
</dbReference>
<dbReference type="SUPFAM" id="SSF56112">
    <property type="entry name" value="Protein kinase-like (PK-like)"/>
    <property type="match status" value="1"/>
</dbReference>
<dbReference type="Gene3D" id="2.90.10.10">
    <property type="entry name" value="Bulb-type lectin domain"/>
    <property type="match status" value="1"/>
</dbReference>
<dbReference type="SMART" id="SM00220">
    <property type="entry name" value="S_TKc"/>
    <property type="match status" value="1"/>
</dbReference>
<evidence type="ECO:0000259" key="15">
    <source>
        <dbReference type="PROSITE" id="PS50927"/>
    </source>
</evidence>
<name>A0ABR0UDP7_REHGL</name>
<evidence type="ECO:0000256" key="13">
    <source>
        <dbReference type="SAM" id="SignalP"/>
    </source>
</evidence>
<dbReference type="PANTHER" id="PTHR27002">
    <property type="entry name" value="RECEPTOR-LIKE SERINE/THREONINE-PROTEIN KINASE SD1-8"/>
    <property type="match status" value="1"/>
</dbReference>
<evidence type="ECO:0000256" key="11">
    <source>
        <dbReference type="PIRNR" id="PIRNR000641"/>
    </source>
</evidence>
<evidence type="ECO:0000256" key="9">
    <source>
        <dbReference type="ARBA" id="ARBA00023157"/>
    </source>
</evidence>
<dbReference type="CDD" id="cd00028">
    <property type="entry name" value="B_lectin"/>
    <property type="match status" value="1"/>
</dbReference>
<gene>
    <name evidence="17" type="ORF">DH2020_045600</name>
</gene>
<protein>
    <recommendedName>
        <fullName evidence="11">Receptor-like serine/threonine-protein kinase</fullName>
        <ecNumber evidence="11">2.7.11.1</ecNumber>
    </recommendedName>
</protein>
<dbReference type="CDD" id="cd01098">
    <property type="entry name" value="PAN_AP_plant"/>
    <property type="match status" value="1"/>
</dbReference>
<dbReference type="EC" id="2.7.11.1" evidence="11"/>
<keyword evidence="7 11" id="KW-0418">Kinase</keyword>